<keyword evidence="4" id="KW-0460">Magnesium</keyword>
<dbReference type="GO" id="GO:0004337">
    <property type="term" value="F:(2E,6E)-farnesyl diphosphate synthase activity"/>
    <property type="evidence" value="ECO:0007669"/>
    <property type="project" value="TreeGrafter"/>
</dbReference>
<dbReference type="InterPro" id="IPR000092">
    <property type="entry name" value="Polyprenyl_synt"/>
</dbReference>
<comment type="cofactor">
    <cofactor evidence="1">
        <name>Mg(2+)</name>
        <dbReference type="ChEBI" id="CHEBI:18420"/>
    </cofactor>
</comment>
<dbReference type="Proteomes" id="UP001458880">
    <property type="component" value="Unassembled WGS sequence"/>
</dbReference>
<keyword evidence="8" id="KW-1185">Reference proteome</keyword>
<evidence type="ECO:0000256" key="4">
    <source>
        <dbReference type="ARBA" id="ARBA00022842"/>
    </source>
</evidence>
<dbReference type="GO" id="GO:0004161">
    <property type="term" value="F:dimethylallyltranstransferase activity"/>
    <property type="evidence" value="ECO:0007669"/>
    <property type="project" value="TreeGrafter"/>
</dbReference>
<dbReference type="Gene3D" id="1.10.600.10">
    <property type="entry name" value="Farnesyl Diphosphate Synthase"/>
    <property type="match status" value="1"/>
</dbReference>
<feature type="compositionally biased region" description="Polar residues" evidence="6">
    <location>
        <begin position="28"/>
        <end position="38"/>
    </location>
</feature>
<evidence type="ECO:0000313" key="7">
    <source>
        <dbReference type="EMBL" id="KAK9712129.1"/>
    </source>
</evidence>
<proteinExistence type="predicted"/>
<comment type="pathway">
    <text evidence="5">Pheromone biosynthesis.</text>
</comment>
<dbReference type="GO" id="GO:0005737">
    <property type="term" value="C:cytoplasm"/>
    <property type="evidence" value="ECO:0007669"/>
    <property type="project" value="TreeGrafter"/>
</dbReference>
<dbReference type="InterPro" id="IPR039702">
    <property type="entry name" value="FPS1-like"/>
</dbReference>
<feature type="compositionally biased region" description="Low complexity" evidence="6">
    <location>
        <begin position="39"/>
        <end position="54"/>
    </location>
</feature>
<organism evidence="7 8">
    <name type="scientific">Popillia japonica</name>
    <name type="common">Japanese beetle</name>
    <dbReference type="NCBI Taxonomy" id="7064"/>
    <lineage>
        <taxon>Eukaryota</taxon>
        <taxon>Metazoa</taxon>
        <taxon>Ecdysozoa</taxon>
        <taxon>Arthropoda</taxon>
        <taxon>Hexapoda</taxon>
        <taxon>Insecta</taxon>
        <taxon>Pterygota</taxon>
        <taxon>Neoptera</taxon>
        <taxon>Endopterygota</taxon>
        <taxon>Coleoptera</taxon>
        <taxon>Polyphaga</taxon>
        <taxon>Scarabaeiformia</taxon>
        <taxon>Scarabaeidae</taxon>
        <taxon>Rutelinae</taxon>
        <taxon>Popillia</taxon>
    </lineage>
</organism>
<dbReference type="GO" id="GO:0045337">
    <property type="term" value="P:farnesyl diphosphate biosynthetic process"/>
    <property type="evidence" value="ECO:0007669"/>
    <property type="project" value="TreeGrafter"/>
</dbReference>
<reference evidence="7 8" key="1">
    <citation type="journal article" date="2024" name="BMC Genomics">
        <title>De novo assembly and annotation of Popillia japonica's genome with initial clues to its potential as an invasive pest.</title>
        <authorList>
            <person name="Cucini C."/>
            <person name="Boschi S."/>
            <person name="Funari R."/>
            <person name="Cardaioli E."/>
            <person name="Iannotti N."/>
            <person name="Marturano G."/>
            <person name="Paoli F."/>
            <person name="Bruttini M."/>
            <person name="Carapelli A."/>
            <person name="Frati F."/>
            <person name="Nardi F."/>
        </authorList>
    </citation>
    <scope>NUCLEOTIDE SEQUENCE [LARGE SCALE GENOMIC DNA]</scope>
    <source>
        <strain evidence="7">DMR45628</strain>
    </source>
</reference>
<dbReference type="SUPFAM" id="SSF48576">
    <property type="entry name" value="Terpenoid synthases"/>
    <property type="match status" value="1"/>
</dbReference>
<evidence type="ECO:0000313" key="8">
    <source>
        <dbReference type="Proteomes" id="UP001458880"/>
    </source>
</evidence>
<dbReference type="GO" id="GO:0046872">
    <property type="term" value="F:metal ion binding"/>
    <property type="evidence" value="ECO:0007669"/>
    <property type="project" value="UniProtKB-KW"/>
</dbReference>
<evidence type="ECO:0000256" key="1">
    <source>
        <dbReference type="ARBA" id="ARBA00001946"/>
    </source>
</evidence>
<name>A0AAW1K1U6_POPJA</name>
<evidence type="ECO:0000256" key="6">
    <source>
        <dbReference type="SAM" id="MobiDB-lite"/>
    </source>
</evidence>
<evidence type="ECO:0000256" key="5">
    <source>
        <dbReference type="ARBA" id="ARBA00033740"/>
    </source>
</evidence>
<feature type="region of interest" description="Disordered" evidence="6">
    <location>
        <begin position="28"/>
        <end position="55"/>
    </location>
</feature>
<sequence length="174" mass="19747">MLTNSSLIRACSRRRDIFADLQRHISKTSSTPNSNAFTNRKNNNASKSQANKWSRLNRHNNQRALSTLQAKIAPQTAAVILASKEESREFMAVFPDIVRDLTEVGKHTDIPEVTKWYTKVLQHNVPNGKKNRGLAVVAAYKMLEDPNNLTPENIRLANILGWCVEMYLRLGFIN</sequence>
<dbReference type="InterPro" id="IPR008949">
    <property type="entry name" value="Isoprenoid_synthase_dom_sf"/>
</dbReference>
<protein>
    <submittedName>
        <fullName evidence="7">Polyprenyl synthetase</fullName>
    </submittedName>
</protein>
<gene>
    <name evidence="7" type="ORF">QE152_g25051</name>
</gene>
<evidence type="ECO:0000256" key="3">
    <source>
        <dbReference type="ARBA" id="ARBA00022723"/>
    </source>
</evidence>
<keyword evidence="3" id="KW-0479">Metal-binding</keyword>
<dbReference type="AlphaFoldDB" id="A0AAW1K1U6"/>
<dbReference type="PANTHER" id="PTHR11525:SF0">
    <property type="entry name" value="FARNESYL PYROPHOSPHATE SYNTHASE"/>
    <property type="match status" value="1"/>
</dbReference>
<evidence type="ECO:0000256" key="2">
    <source>
        <dbReference type="ARBA" id="ARBA00022679"/>
    </source>
</evidence>
<dbReference type="PANTHER" id="PTHR11525">
    <property type="entry name" value="FARNESYL-PYROPHOSPHATE SYNTHETASE"/>
    <property type="match status" value="1"/>
</dbReference>
<keyword evidence="2" id="KW-0808">Transferase</keyword>
<dbReference type="EMBL" id="JASPKY010000268">
    <property type="protein sequence ID" value="KAK9712129.1"/>
    <property type="molecule type" value="Genomic_DNA"/>
</dbReference>
<comment type="caution">
    <text evidence="7">The sequence shown here is derived from an EMBL/GenBank/DDBJ whole genome shotgun (WGS) entry which is preliminary data.</text>
</comment>
<accession>A0AAW1K1U6</accession>
<dbReference type="GO" id="GO:0042811">
    <property type="term" value="P:pheromone biosynthetic process"/>
    <property type="evidence" value="ECO:0007669"/>
    <property type="project" value="UniProtKB-ARBA"/>
</dbReference>
<dbReference type="Pfam" id="PF00348">
    <property type="entry name" value="polyprenyl_synt"/>
    <property type="match status" value="1"/>
</dbReference>